<keyword evidence="3 5" id="KW-0378">Hydrolase</keyword>
<dbReference type="EC" id="3.1.1.-" evidence="5"/>
<dbReference type="InterPro" id="IPR050309">
    <property type="entry name" value="Type-B_Carboxylest/Lipase"/>
</dbReference>
<evidence type="ECO:0000256" key="4">
    <source>
        <dbReference type="ARBA" id="ARBA00023180"/>
    </source>
</evidence>
<dbReference type="SUPFAM" id="SSF53474">
    <property type="entry name" value="alpha/beta-Hydrolases"/>
    <property type="match status" value="1"/>
</dbReference>
<dbReference type="GO" id="GO:0052689">
    <property type="term" value="F:carboxylic ester hydrolase activity"/>
    <property type="evidence" value="ECO:0007669"/>
    <property type="project" value="UniProtKB-KW"/>
</dbReference>
<keyword evidence="2" id="KW-0719">Serine esterase</keyword>
<dbReference type="EMBL" id="CAKKLH010000110">
    <property type="protein sequence ID" value="CAH0103350.1"/>
    <property type="molecule type" value="Genomic_DNA"/>
</dbReference>
<dbReference type="PROSITE" id="PS00122">
    <property type="entry name" value="CARBOXYLESTERASE_B_1"/>
    <property type="match status" value="1"/>
</dbReference>
<gene>
    <name evidence="7" type="ORF">DGAL_LOCUS5920</name>
</gene>
<dbReference type="InterPro" id="IPR029058">
    <property type="entry name" value="AB_hydrolase_fold"/>
</dbReference>
<name>A0A8J2WLD6_9CRUS</name>
<keyword evidence="8" id="KW-1185">Reference proteome</keyword>
<evidence type="ECO:0000256" key="2">
    <source>
        <dbReference type="ARBA" id="ARBA00022487"/>
    </source>
</evidence>
<sequence>MMKNPTENALLVMVWIHGGGFVTGSGNFESDFYGLENIMDRDVVLVVSWVKDHISSFGRGFGGNPNSITIFGESAGGASFDFQIVTTFKGDEIIGHWLPTTQQQPRYLQIDLVSPVLVNDVMPFHSRLDFWTSLLSSYSKRGIKGLSQIMSMDTPDK</sequence>
<evidence type="ECO:0000313" key="7">
    <source>
        <dbReference type="EMBL" id="CAH0103350.1"/>
    </source>
</evidence>
<dbReference type="PANTHER" id="PTHR11559">
    <property type="entry name" value="CARBOXYLESTERASE"/>
    <property type="match status" value="1"/>
</dbReference>
<comment type="caution">
    <text evidence="7">The sequence shown here is derived from an EMBL/GenBank/DDBJ whole genome shotgun (WGS) entry which is preliminary data.</text>
</comment>
<reference evidence="7" key="1">
    <citation type="submission" date="2021-11" db="EMBL/GenBank/DDBJ databases">
        <authorList>
            <person name="Schell T."/>
        </authorList>
    </citation>
    <scope>NUCLEOTIDE SEQUENCE</scope>
    <source>
        <strain evidence="7">M5</strain>
    </source>
</reference>
<organism evidence="7 8">
    <name type="scientific">Daphnia galeata</name>
    <dbReference type="NCBI Taxonomy" id="27404"/>
    <lineage>
        <taxon>Eukaryota</taxon>
        <taxon>Metazoa</taxon>
        <taxon>Ecdysozoa</taxon>
        <taxon>Arthropoda</taxon>
        <taxon>Crustacea</taxon>
        <taxon>Branchiopoda</taxon>
        <taxon>Diplostraca</taxon>
        <taxon>Cladocera</taxon>
        <taxon>Anomopoda</taxon>
        <taxon>Daphniidae</taxon>
        <taxon>Daphnia</taxon>
    </lineage>
</organism>
<evidence type="ECO:0000313" key="8">
    <source>
        <dbReference type="Proteomes" id="UP000789390"/>
    </source>
</evidence>
<dbReference type="OrthoDB" id="19653at2759"/>
<dbReference type="Gene3D" id="3.40.50.1820">
    <property type="entry name" value="alpha/beta hydrolase"/>
    <property type="match status" value="2"/>
</dbReference>
<comment type="similarity">
    <text evidence="1 5">Belongs to the type-B carboxylesterase/lipase family.</text>
</comment>
<dbReference type="InterPro" id="IPR002018">
    <property type="entry name" value="CarbesteraseB"/>
</dbReference>
<dbReference type="Proteomes" id="UP000789390">
    <property type="component" value="Unassembled WGS sequence"/>
</dbReference>
<evidence type="ECO:0000256" key="5">
    <source>
        <dbReference type="RuleBase" id="RU361235"/>
    </source>
</evidence>
<dbReference type="Pfam" id="PF00135">
    <property type="entry name" value="COesterase"/>
    <property type="match status" value="1"/>
</dbReference>
<evidence type="ECO:0000259" key="6">
    <source>
        <dbReference type="Pfam" id="PF00135"/>
    </source>
</evidence>
<dbReference type="AlphaFoldDB" id="A0A8J2WLD6"/>
<evidence type="ECO:0000256" key="3">
    <source>
        <dbReference type="ARBA" id="ARBA00022801"/>
    </source>
</evidence>
<dbReference type="InterPro" id="IPR019826">
    <property type="entry name" value="Carboxylesterase_B_AS"/>
</dbReference>
<protein>
    <recommendedName>
        <fullName evidence="5">Carboxylic ester hydrolase</fullName>
        <ecNumber evidence="5">3.1.1.-</ecNumber>
    </recommendedName>
</protein>
<proteinExistence type="inferred from homology"/>
<accession>A0A8J2WLD6</accession>
<feature type="domain" description="Carboxylesterase type B" evidence="6">
    <location>
        <begin position="42"/>
        <end position="88"/>
    </location>
</feature>
<keyword evidence="4" id="KW-0325">Glycoprotein</keyword>
<evidence type="ECO:0000256" key="1">
    <source>
        <dbReference type="ARBA" id="ARBA00005964"/>
    </source>
</evidence>